<proteinExistence type="predicted"/>
<dbReference type="PANTHER" id="PTHR37827:SF1">
    <property type="entry name" value="HNH DOMAIN-CONTAINING PROTEIN"/>
    <property type="match status" value="1"/>
</dbReference>
<gene>
    <name evidence="1" type="ORF">CSA09_02170</name>
</gene>
<comment type="caution">
    <text evidence="1">The sequence shown here is derived from an EMBL/GenBank/DDBJ whole genome shotgun (WGS) entry which is preliminary data.</text>
</comment>
<dbReference type="Proteomes" id="UP000229278">
    <property type="component" value="Unassembled WGS sequence"/>
</dbReference>
<dbReference type="PANTHER" id="PTHR37827">
    <property type="entry name" value="TUDOR DOMAIN-CONTAINING PROTEIN"/>
    <property type="match status" value="1"/>
</dbReference>
<reference evidence="1 2" key="1">
    <citation type="submission" date="2017-10" db="EMBL/GenBank/DDBJ databases">
        <title>Novel microbial diversity and functional potential in the marine mammal oral microbiome.</title>
        <authorList>
            <person name="Dudek N.K."/>
            <person name="Sun C.L."/>
            <person name="Burstein D."/>
            <person name="Kantor R.S."/>
            <person name="Aliaga Goltsman D.S."/>
            <person name="Bik E.M."/>
            <person name="Thomas B.C."/>
            <person name="Banfield J.F."/>
            <person name="Relman D.A."/>
        </authorList>
    </citation>
    <scope>NUCLEOTIDE SEQUENCE [LARGE SCALE GENOMIC DNA]</scope>
    <source>
        <strain evidence="1">DOLJORAL78_50_517</strain>
    </source>
</reference>
<evidence type="ECO:0000313" key="2">
    <source>
        <dbReference type="Proteomes" id="UP000229278"/>
    </source>
</evidence>
<dbReference type="AlphaFoldDB" id="A0A2G6PGK1"/>
<evidence type="ECO:0008006" key="3">
    <source>
        <dbReference type="Google" id="ProtNLM"/>
    </source>
</evidence>
<name>A0A2G6PGK1_9GAMM</name>
<sequence length="112" mass="13337">MVEIPRIPSKPSSCALCGRFMSALTRHHLIPRARHRKKRNQRLFSRDMVRTHILWVCRPCHNHIHSILSEKEMEAEYHTREALLSHCAIRSFVDWIADKPEGFKPGHRRMKY</sequence>
<accession>A0A2G6PGK1</accession>
<evidence type="ECO:0000313" key="1">
    <source>
        <dbReference type="EMBL" id="PIE83299.1"/>
    </source>
</evidence>
<protein>
    <recommendedName>
        <fullName evidence="3">HNH domain-containing protein</fullName>
    </recommendedName>
</protein>
<organism evidence="1 2">
    <name type="scientific">Candidatus Contendibacter odensensis</name>
    <dbReference type="NCBI Taxonomy" id="1400860"/>
    <lineage>
        <taxon>Bacteria</taxon>
        <taxon>Pseudomonadati</taxon>
        <taxon>Pseudomonadota</taxon>
        <taxon>Gammaproteobacteria</taxon>
        <taxon>Candidatus Competibacteraceae</taxon>
        <taxon>Candidatus Contendibacter</taxon>
    </lineage>
</organism>
<dbReference type="EMBL" id="PDTV01000005">
    <property type="protein sequence ID" value="PIE83299.1"/>
    <property type="molecule type" value="Genomic_DNA"/>
</dbReference>